<feature type="region of interest" description="Disordered" evidence="1">
    <location>
        <begin position="255"/>
        <end position="314"/>
    </location>
</feature>
<feature type="region of interest" description="Disordered" evidence="1">
    <location>
        <begin position="1"/>
        <end position="158"/>
    </location>
</feature>
<evidence type="ECO:0000256" key="1">
    <source>
        <dbReference type="SAM" id="MobiDB-lite"/>
    </source>
</evidence>
<feature type="region of interest" description="Disordered" evidence="1">
    <location>
        <begin position="430"/>
        <end position="496"/>
    </location>
</feature>
<feature type="compositionally biased region" description="Polar residues" evidence="1">
    <location>
        <begin position="38"/>
        <end position="47"/>
    </location>
</feature>
<feature type="compositionally biased region" description="Basic and acidic residues" evidence="1">
    <location>
        <begin position="567"/>
        <end position="588"/>
    </location>
</feature>
<feature type="region of interest" description="Disordered" evidence="1">
    <location>
        <begin position="807"/>
        <end position="829"/>
    </location>
</feature>
<feature type="region of interest" description="Disordered" evidence="1">
    <location>
        <begin position="344"/>
        <end position="365"/>
    </location>
</feature>
<dbReference type="Proteomes" id="UP000075840">
    <property type="component" value="Unassembled WGS sequence"/>
</dbReference>
<feature type="compositionally biased region" description="Basic and acidic residues" evidence="1">
    <location>
        <begin position="124"/>
        <end position="158"/>
    </location>
</feature>
<keyword evidence="3" id="KW-1185">Reference proteome</keyword>
<feature type="compositionally biased region" description="Basic and acidic residues" evidence="1">
    <location>
        <begin position="454"/>
        <end position="467"/>
    </location>
</feature>
<accession>A0A182IAZ1</accession>
<dbReference type="RefSeq" id="XP_040172676.1">
    <property type="nucleotide sequence ID" value="XM_040316742.1"/>
</dbReference>
<dbReference type="EnsemblMetazoa" id="AARA010753-RA">
    <property type="protein sequence ID" value="AARA010753-PA"/>
    <property type="gene ID" value="AARA010753"/>
</dbReference>
<dbReference type="KEGG" id="aara:120905719"/>
<feature type="compositionally biased region" description="Basic residues" evidence="1">
    <location>
        <begin position="1"/>
        <end position="18"/>
    </location>
</feature>
<protein>
    <submittedName>
        <fullName evidence="2">Uncharacterized protein</fullName>
    </submittedName>
</protein>
<feature type="compositionally biased region" description="Gly residues" evidence="1">
    <location>
        <begin position="55"/>
        <end position="73"/>
    </location>
</feature>
<sequence length="850" mass="90624">MLKLPKGLKKKKKGKKSKKDQELFTEEELEQYRREHQNQSALNSAAPSDSEDQPSGGGGGGGSGSGGGGGTSSGSGVAPTDKPDTDEEWSKFAALTSGIDSVLKKTQGDLDRIKSTSFFQKVPTRVEQEAKEREERERREQEERERAAEEARAREEQRAAEELINAVVELSESEPNSEAEAEQDIFDTGYIDAIASGELPIAYVPESPELESYEGEADPFDTSYAERVIKGPEVSKRGKKLVSIGSAVEVLTGRVESVAGGSTKGNRPRRGIQNLLLASFDESEQQQQQQGRSEGEPSVGGEGRQTEQHSVAAEPQCFSLLDDFTDLPADVPIDLSVSLHLTLQKQQQEEVASAPEGNGAAPELDLDEFDELKKRTPVLAGGDDFELLIGDAGSKAAASSDLPVVDLDEFEPAAVDDPFDTGFVERILPATAVEDDEFDPRAEEPPLPEDDFDFDPRAAERECKRPSTPDLFSVDQPHRSLPVRPDPPAKDLLSGSSTDLAGIAHAPLECTAGGSGAAPAATVDPFDTSDVEFIVAPGRTELKFLEQELLTDGRPAGLSHSLSDPDFDPRADSAEEQRTAEEEHRTEEDFQSLAQRKSSLSLHIANGAALSGAGSSANRSKSVVFAVPTPDLLKLDGEQSLAKKPLTPYYNREPSLPDADVDPFDTSFVPSVAPTQLELSLLERELNGASLNRSLSDPEFDPRASPPAAAAAATSGADLLGVSEGELHLQKVLTPARGSAAAVEADPFDTSIAVNLQPGRAELKLLEDELIPPVAAECAGTVPDILSDGAPEASSVFVKVLTPQASSGSLDLAGGAEQEEIDPFDTSFVPSLGPGRAEIKLLESELIDQH</sequence>
<dbReference type="GeneID" id="120905719"/>
<feature type="region of interest" description="Disordered" evidence="1">
    <location>
        <begin position="553"/>
        <end position="591"/>
    </location>
</feature>
<evidence type="ECO:0000313" key="3">
    <source>
        <dbReference type="Proteomes" id="UP000075840"/>
    </source>
</evidence>
<feature type="compositionally biased region" description="Basic and acidic residues" evidence="1">
    <location>
        <begin position="102"/>
        <end position="114"/>
    </location>
</feature>
<dbReference type="EMBL" id="APCN01001364">
    <property type="status" value="NOT_ANNOTATED_CDS"/>
    <property type="molecule type" value="Genomic_DNA"/>
</dbReference>
<organism evidence="2 3">
    <name type="scientific">Anopheles arabiensis</name>
    <name type="common">Mosquito</name>
    <dbReference type="NCBI Taxonomy" id="7173"/>
    <lineage>
        <taxon>Eukaryota</taxon>
        <taxon>Metazoa</taxon>
        <taxon>Ecdysozoa</taxon>
        <taxon>Arthropoda</taxon>
        <taxon>Hexapoda</taxon>
        <taxon>Insecta</taxon>
        <taxon>Pterygota</taxon>
        <taxon>Neoptera</taxon>
        <taxon>Endopterygota</taxon>
        <taxon>Diptera</taxon>
        <taxon>Nematocera</taxon>
        <taxon>Culicoidea</taxon>
        <taxon>Culicidae</taxon>
        <taxon>Anophelinae</taxon>
        <taxon>Anopheles</taxon>
    </lineage>
</organism>
<dbReference type="VEuPathDB" id="VectorBase:AARA010753"/>
<dbReference type="AlphaFoldDB" id="A0A182IAZ1"/>
<dbReference type="RefSeq" id="XP_040172680.1">
    <property type="nucleotide sequence ID" value="XM_040316746.1"/>
</dbReference>
<evidence type="ECO:0000313" key="2">
    <source>
        <dbReference type="EnsemblMetazoa" id="AARA010753-PA"/>
    </source>
</evidence>
<name>A0A182IAZ1_ANOAR</name>
<reference evidence="2" key="1">
    <citation type="submission" date="2022-08" db="UniProtKB">
        <authorList>
            <consortium name="EnsemblMetazoa"/>
        </authorList>
    </citation>
    <scope>IDENTIFICATION</scope>
    <source>
        <strain evidence="2">Dongola</strain>
    </source>
</reference>
<dbReference type="RefSeq" id="XP_040172679.1">
    <property type="nucleotide sequence ID" value="XM_040316745.1"/>
</dbReference>
<dbReference type="VEuPathDB" id="VectorBase:AARA21_011793"/>
<proteinExistence type="predicted"/>
<dbReference type="RefSeq" id="XP_040172678.1">
    <property type="nucleotide sequence ID" value="XM_040316744.1"/>
</dbReference>